<feature type="transmembrane region" description="Helical" evidence="3">
    <location>
        <begin position="311"/>
        <end position="332"/>
    </location>
</feature>
<evidence type="ECO:0000313" key="5">
    <source>
        <dbReference type="Proteomes" id="UP000321933"/>
    </source>
</evidence>
<evidence type="ECO:0008006" key="6">
    <source>
        <dbReference type="Google" id="ProtNLM"/>
    </source>
</evidence>
<keyword evidence="5" id="KW-1185">Reference proteome</keyword>
<keyword evidence="3" id="KW-1133">Transmembrane helix</keyword>
<accession>A0A5C9A4C1</accession>
<feature type="transmembrane region" description="Helical" evidence="3">
    <location>
        <begin position="97"/>
        <end position="115"/>
    </location>
</feature>
<dbReference type="PANTHER" id="PTHR44227">
    <property type="match status" value="1"/>
</dbReference>
<dbReference type="EMBL" id="VRYZ01000001">
    <property type="protein sequence ID" value="TXS94959.1"/>
    <property type="molecule type" value="Genomic_DNA"/>
</dbReference>
<dbReference type="AlphaFoldDB" id="A0A5C9A4C1"/>
<dbReference type="PANTHER" id="PTHR44227:SF3">
    <property type="entry name" value="PROTEIN O-MANNOSYL-TRANSFERASE TMTC4"/>
    <property type="match status" value="1"/>
</dbReference>
<dbReference type="Proteomes" id="UP000321933">
    <property type="component" value="Unassembled WGS sequence"/>
</dbReference>
<keyword evidence="3" id="KW-0472">Membrane</keyword>
<keyword evidence="1" id="KW-0677">Repeat</keyword>
<reference evidence="4 5" key="1">
    <citation type="submission" date="2019-08" db="EMBL/GenBank/DDBJ databases">
        <title>Parahaliea maris sp. nov., isolated from the surface seawater.</title>
        <authorList>
            <person name="Liu Y."/>
        </authorList>
    </citation>
    <scope>NUCLEOTIDE SEQUENCE [LARGE SCALE GENOMIC DNA]</scope>
    <source>
        <strain evidence="4 5">S2-26</strain>
    </source>
</reference>
<proteinExistence type="predicted"/>
<organism evidence="4 5">
    <name type="scientific">Parahaliea aestuarii</name>
    <dbReference type="NCBI Taxonomy" id="1852021"/>
    <lineage>
        <taxon>Bacteria</taxon>
        <taxon>Pseudomonadati</taxon>
        <taxon>Pseudomonadota</taxon>
        <taxon>Gammaproteobacteria</taxon>
        <taxon>Cellvibrionales</taxon>
        <taxon>Halieaceae</taxon>
        <taxon>Parahaliea</taxon>
    </lineage>
</organism>
<keyword evidence="3" id="KW-0812">Transmembrane</keyword>
<feature type="transmembrane region" description="Helical" evidence="3">
    <location>
        <begin position="127"/>
        <end position="146"/>
    </location>
</feature>
<feature type="transmembrane region" description="Helical" evidence="3">
    <location>
        <begin position="227"/>
        <end position="250"/>
    </location>
</feature>
<feature type="transmembrane region" description="Helical" evidence="3">
    <location>
        <begin position="9"/>
        <end position="28"/>
    </location>
</feature>
<dbReference type="OrthoDB" id="8566379at2"/>
<evidence type="ECO:0000256" key="3">
    <source>
        <dbReference type="SAM" id="Phobius"/>
    </source>
</evidence>
<protein>
    <recommendedName>
        <fullName evidence="6">Glycosyltransferase RgtA/B/C/D-like domain-containing protein</fullName>
    </recommendedName>
</protein>
<keyword evidence="2" id="KW-0802">TPR repeat</keyword>
<dbReference type="InterPro" id="IPR052346">
    <property type="entry name" value="O-mannosyl-transferase_TMTC"/>
</dbReference>
<gene>
    <name evidence="4" type="ORF">FVW59_03395</name>
</gene>
<feature type="transmembrane region" description="Helical" evidence="3">
    <location>
        <begin position="152"/>
        <end position="171"/>
    </location>
</feature>
<evidence type="ECO:0000313" key="4">
    <source>
        <dbReference type="EMBL" id="TXS94959.1"/>
    </source>
</evidence>
<sequence length="629" mass="69757">MNYPMQRDWLFCGCLLGVALALAAWLYWPGASGPTMLDDRSSLEVLKEAEPGVRSLVEQIFADKSGPLGRPVAMASFVMEQLVVGPTGTWSSKATNIILHLINGALLFWLCCLLLSDAGYHGSKWYALLAATIWLASPLYVSTVLYAVQRMAMLAATFMLLTLISYCYFRSRFVRGELARRRLILVIVFLVLAILSKETGIVVLPVLVLMELMWFESNKENATRERLLRRCACGAVITGVAAITLVFLLYSGSVLSPYAIREWTLLERVLTEGRILWDYVGQHYFPDVNRMGLYHDDIVVSRSLSEPASTFWSLLAWLFVAVAILVGLLSSFGRKLGFCWLFFLMGHSTESTVLPLELYFEHRNYFPGIGLILFPVTVVAELSRRWPPLGAPLLAWGGVAVTLLLFKTSSQVQIWSSNELLILNQVTYHPRSFRANADMASLLASTGALERALEFSAVAHEYSSEPDGDHLLRNYALSCMASRLPNRPWAPGYEALASARPLSSVPTVYTFVQMVQDGRCTHLDTYAIADALAHTYLSAQSKVTASANMYSVLAVLENSLARWGNAYSYAQLFLEGAPGSTRGQLMQLHFTTALGKVDEAAELKALLLEKQAHGELTVAEQENLALYVQ</sequence>
<feature type="transmembrane region" description="Helical" evidence="3">
    <location>
        <begin position="183"/>
        <end position="207"/>
    </location>
</feature>
<dbReference type="RefSeq" id="WP_148062800.1">
    <property type="nucleotide sequence ID" value="NZ_VRYZ01000001.1"/>
</dbReference>
<evidence type="ECO:0000256" key="2">
    <source>
        <dbReference type="ARBA" id="ARBA00022803"/>
    </source>
</evidence>
<evidence type="ECO:0000256" key="1">
    <source>
        <dbReference type="ARBA" id="ARBA00022737"/>
    </source>
</evidence>
<name>A0A5C9A4C1_9GAMM</name>
<comment type="caution">
    <text evidence="4">The sequence shown here is derived from an EMBL/GenBank/DDBJ whole genome shotgun (WGS) entry which is preliminary data.</text>
</comment>